<feature type="transmembrane region" description="Helical" evidence="1">
    <location>
        <begin position="5"/>
        <end position="23"/>
    </location>
</feature>
<keyword evidence="1" id="KW-0472">Membrane</keyword>
<reference evidence="3" key="1">
    <citation type="submission" date="2016-10" db="EMBL/GenBank/DDBJ databases">
        <authorList>
            <person name="Varghese N."/>
            <person name="Submissions S."/>
        </authorList>
    </citation>
    <scope>NUCLEOTIDE SEQUENCE [LARGE SCALE GENOMIC DNA]</scope>
    <source>
        <strain evidence="3">DSM 17453</strain>
    </source>
</reference>
<sequence length="204" mass="24522">MTKKIAVLIITWFVFAFADYFYLPYFVQPFSWLLVCIILLILTVRQVIKLIKEKKNIKTNRIINLSVTLSLFVLTFYNFNKIPNSIIEKIDWSISYNKRNQIVKDVLTEKLKPNTKMNNSICKLSFDFPITSNGGNDIWIYQNKTEGTKTIKFWISRGFFESPQTYFIFTNDNETQKQYEELIKVKPEYNWKLEKNWYRIMERD</sequence>
<keyword evidence="1" id="KW-1133">Transmembrane helix</keyword>
<organism evidence="2 3">
    <name type="scientific">Chryseobacterium taichungense</name>
    <dbReference type="NCBI Taxonomy" id="295069"/>
    <lineage>
        <taxon>Bacteria</taxon>
        <taxon>Pseudomonadati</taxon>
        <taxon>Bacteroidota</taxon>
        <taxon>Flavobacteriia</taxon>
        <taxon>Flavobacteriales</taxon>
        <taxon>Weeksellaceae</taxon>
        <taxon>Chryseobacterium group</taxon>
        <taxon>Chryseobacterium</taxon>
    </lineage>
</organism>
<dbReference type="AlphaFoldDB" id="A0A1H7W669"/>
<keyword evidence="3" id="KW-1185">Reference proteome</keyword>
<dbReference type="Proteomes" id="UP000199450">
    <property type="component" value="Unassembled WGS sequence"/>
</dbReference>
<feature type="transmembrane region" description="Helical" evidence="1">
    <location>
        <begin position="29"/>
        <end position="48"/>
    </location>
</feature>
<dbReference type="EMBL" id="FOBV01000001">
    <property type="protein sequence ID" value="SEM17026.1"/>
    <property type="molecule type" value="Genomic_DNA"/>
</dbReference>
<dbReference type="OrthoDB" id="839184at2"/>
<keyword evidence="1" id="KW-0812">Transmembrane</keyword>
<dbReference type="RefSeq" id="WP_089998263.1">
    <property type="nucleotide sequence ID" value="NZ_FOBV01000001.1"/>
</dbReference>
<protein>
    <submittedName>
        <fullName evidence="2">Uncharacterized protein</fullName>
    </submittedName>
</protein>
<proteinExistence type="predicted"/>
<evidence type="ECO:0000256" key="1">
    <source>
        <dbReference type="SAM" id="Phobius"/>
    </source>
</evidence>
<feature type="transmembrane region" description="Helical" evidence="1">
    <location>
        <begin position="60"/>
        <end position="79"/>
    </location>
</feature>
<name>A0A1H7W669_9FLAO</name>
<evidence type="ECO:0000313" key="2">
    <source>
        <dbReference type="EMBL" id="SEM17026.1"/>
    </source>
</evidence>
<dbReference type="STRING" id="295069.SAMN05421856_101522"/>
<evidence type="ECO:0000313" key="3">
    <source>
        <dbReference type="Proteomes" id="UP000199450"/>
    </source>
</evidence>
<accession>A0A1H7W669</accession>
<gene>
    <name evidence="2" type="ORF">SAMN05421856_101522</name>
</gene>